<name>A0A098VR35_9MICR</name>
<feature type="compositionally biased region" description="Pro residues" evidence="2">
    <location>
        <begin position="501"/>
        <end position="512"/>
    </location>
</feature>
<protein>
    <submittedName>
        <fullName evidence="3">Uncharacterized protein</fullName>
    </submittedName>
</protein>
<dbReference type="RefSeq" id="XP_013237711.1">
    <property type="nucleotide sequence ID" value="XM_013382257.1"/>
</dbReference>
<dbReference type="Proteomes" id="UP000029725">
    <property type="component" value="Unassembled WGS sequence"/>
</dbReference>
<proteinExistence type="predicted"/>
<sequence length="512" mass="54839">MVERIFDSTLPLYVVPIPAHAAIAANAGTDGASSFGISPLDQDSVPGAYASSSSLMTTFLPLNFWLMASPAGISGSSSSPLGSYTTTCTRRQLSVQLERGKSDGQRRLDEEGYGRMRAEQQILVPLESFTEQLAAFLKATAPPHNNGGAAAPVMPPKVDRLSDDGMKRRLAQMAISALAEVSALKARLSETLRDTDSFTHSITAERDALRASLDGLSSSLEKLGRDGSTAQGTTTMLGPLAERIALLKDALRDRDLSMARSSELEATLRKRDDEIAVLTASVTKLRDELSRVDTLRSELARKRALLEEIESVSAEREERIVALKTELRAAKEAKLDTELSMKSDEALKLTEELVTFQAEVRAAKGKTRAKSAIIHSKSQELEAALSNLAEERANISLLTEALNSAQERISQLENENKDLRGRIDKYDRGGESEVIAPPTASAFQKKTGAGGANTLADLHSMITRLGMATPGGHLSSNPVGTAISPPLQSTSSFSPVEPGDLPTPPQPSGHLI</sequence>
<dbReference type="AlphaFoldDB" id="A0A098VR35"/>
<keyword evidence="1" id="KW-0175">Coiled coil</keyword>
<dbReference type="VEuPathDB" id="MicrosporidiaDB:DI09_3p460"/>
<dbReference type="HOGENOM" id="CLU_532184_0_0_1"/>
<comment type="caution">
    <text evidence="3">The sequence shown here is derived from an EMBL/GenBank/DDBJ whole genome shotgun (WGS) entry which is preliminary data.</text>
</comment>
<feature type="region of interest" description="Disordered" evidence="2">
    <location>
        <begin position="469"/>
        <end position="512"/>
    </location>
</feature>
<evidence type="ECO:0000313" key="3">
    <source>
        <dbReference type="EMBL" id="KGG51284.1"/>
    </source>
</evidence>
<keyword evidence="4" id="KW-1185">Reference proteome</keyword>
<dbReference type="GeneID" id="25259846"/>
<evidence type="ECO:0000256" key="2">
    <source>
        <dbReference type="SAM" id="MobiDB-lite"/>
    </source>
</evidence>
<feature type="coiled-coil region" evidence="1">
    <location>
        <begin position="292"/>
        <end position="333"/>
    </location>
</feature>
<feature type="coiled-coil region" evidence="1">
    <location>
        <begin position="374"/>
        <end position="429"/>
    </location>
</feature>
<reference evidence="3 4" key="1">
    <citation type="submission" date="2014-04" db="EMBL/GenBank/DDBJ databases">
        <title>A new species of microsporidia sheds light on the evolution of extreme parasitism.</title>
        <authorList>
            <person name="Haag K.L."/>
            <person name="James T.Y."/>
            <person name="Larsson R."/>
            <person name="Schaer T.M."/>
            <person name="Refardt D."/>
            <person name="Pombert J.-F."/>
            <person name="Ebert D."/>
        </authorList>
    </citation>
    <scope>NUCLEOTIDE SEQUENCE [LARGE SCALE GENOMIC DNA]</scope>
    <source>
        <strain evidence="3 4">UGP3</strain>
        <tissue evidence="3">Spores</tissue>
    </source>
</reference>
<evidence type="ECO:0000256" key="1">
    <source>
        <dbReference type="SAM" id="Coils"/>
    </source>
</evidence>
<organism evidence="3 4">
    <name type="scientific">Mitosporidium daphniae</name>
    <dbReference type="NCBI Taxonomy" id="1485682"/>
    <lineage>
        <taxon>Eukaryota</taxon>
        <taxon>Fungi</taxon>
        <taxon>Fungi incertae sedis</taxon>
        <taxon>Microsporidia</taxon>
        <taxon>Mitosporidium</taxon>
    </lineage>
</organism>
<accession>A0A098VR35</accession>
<dbReference type="EMBL" id="JMKJ01000333">
    <property type="protein sequence ID" value="KGG51284.1"/>
    <property type="molecule type" value="Genomic_DNA"/>
</dbReference>
<evidence type="ECO:0000313" key="4">
    <source>
        <dbReference type="Proteomes" id="UP000029725"/>
    </source>
</evidence>
<gene>
    <name evidence="3" type="ORF">DI09_3p460</name>
</gene>